<comment type="caution">
    <text evidence="17">The sequence shown here is derived from an EMBL/GenBank/DDBJ whole genome shotgun (WGS) entry which is preliminary data.</text>
</comment>
<comment type="pathway">
    <text evidence="1">Lipid metabolism; fatty acid beta-oxidation.</text>
</comment>
<evidence type="ECO:0000256" key="9">
    <source>
        <dbReference type="ARBA" id="ARBA00023098"/>
    </source>
</evidence>
<evidence type="ECO:0000256" key="6">
    <source>
        <dbReference type="ARBA" id="ARBA00022963"/>
    </source>
</evidence>
<keyword evidence="6" id="KW-0442">Lipid degradation</keyword>
<evidence type="ECO:0000256" key="8">
    <source>
        <dbReference type="ARBA" id="ARBA00023027"/>
    </source>
</evidence>
<accession>A0A501WX99</accession>
<dbReference type="GO" id="GO:0036125">
    <property type="term" value="C:fatty acid beta-oxidation multienzyme complex"/>
    <property type="evidence" value="ECO:0007669"/>
    <property type="project" value="InterPro"/>
</dbReference>
<keyword evidence="8" id="KW-0520">NAD</keyword>
<dbReference type="EMBL" id="VFRR01000015">
    <property type="protein sequence ID" value="TPE51581.1"/>
    <property type="molecule type" value="Genomic_DNA"/>
</dbReference>
<dbReference type="PROSITE" id="PS00166">
    <property type="entry name" value="ENOYL_COA_HYDRATASE"/>
    <property type="match status" value="1"/>
</dbReference>
<dbReference type="InterPro" id="IPR036291">
    <property type="entry name" value="NAD(P)-bd_dom_sf"/>
</dbReference>
<dbReference type="Pfam" id="PF02737">
    <property type="entry name" value="3HCDH_N"/>
    <property type="match status" value="1"/>
</dbReference>
<evidence type="ECO:0000259" key="16">
    <source>
        <dbReference type="Pfam" id="PF02737"/>
    </source>
</evidence>
<evidence type="ECO:0000256" key="14">
    <source>
        <dbReference type="RuleBase" id="RU003707"/>
    </source>
</evidence>
<dbReference type="OrthoDB" id="5389341at2"/>
<dbReference type="FunFam" id="3.40.50.720:FF:000009">
    <property type="entry name" value="Fatty oxidation complex, alpha subunit"/>
    <property type="match status" value="1"/>
</dbReference>
<dbReference type="AlphaFoldDB" id="A0A501WX99"/>
<keyword evidence="10" id="KW-0413">Isomerase</keyword>
<dbReference type="GO" id="GO:0006635">
    <property type="term" value="P:fatty acid beta-oxidation"/>
    <property type="evidence" value="ECO:0007669"/>
    <property type="project" value="UniProtKB-UniPathway"/>
</dbReference>
<dbReference type="Gene3D" id="1.10.1040.50">
    <property type="match status" value="1"/>
</dbReference>
<dbReference type="CDD" id="cd06558">
    <property type="entry name" value="crotonase-like"/>
    <property type="match status" value="1"/>
</dbReference>
<evidence type="ECO:0000259" key="15">
    <source>
        <dbReference type="Pfam" id="PF00725"/>
    </source>
</evidence>
<dbReference type="SUPFAM" id="SSF51735">
    <property type="entry name" value="NAD(P)-binding Rossmann-fold domains"/>
    <property type="match status" value="1"/>
</dbReference>
<dbReference type="NCBIfam" id="NF008727">
    <property type="entry name" value="PRK11730.1"/>
    <property type="match status" value="1"/>
</dbReference>
<dbReference type="RefSeq" id="WP_140588687.1">
    <property type="nucleotide sequence ID" value="NZ_VFRR01000015.1"/>
</dbReference>
<evidence type="ECO:0000256" key="13">
    <source>
        <dbReference type="ARBA" id="ARBA00049556"/>
    </source>
</evidence>
<dbReference type="GO" id="GO:0004165">
    <property type="term" value="F:delta(3)-delta(2)-enoyl-CoA isomerase activity"/>
    <property type="evidence" value="ECO:0007669"/>
    <property type="project" value="InterPro"/>
</dbReference>
<evidence type="ECO:0000256" key="4">
    <source>
        <dbReference type="ARBA" id="ARBA00012076"/>
    </source>
</evidence>
<dbReference type="InterPro" id="IPR006108">
    <property type="entry name" value="3HC_DH_C"/>
</dbReference>
<feature type="domain" description="3-hydroxyacyl-CoA dehydrogenase C-terminal" evidence="15">
    <location>
        <begin position="498"/>
        <end position="593"/>
    </location>
</feature>
<keyword evidence="7" id="KW-0560">Oxidoreductase</keyword>
<keyword evidence="5" id="KW-0276">Fatty acid metabolism</keyword>
<evidence type="ECO:0000256" key="11">
    <source>
        <dbReference type="ARBA" id="ARBA00023239"/>
    </source>
</evidence>
<comment type="similarity">
    <text evidence="2">In the central section; belongs to the 3-hydroxyacyl-CoA dehydrogenase family.</text>
</comment>
<evidence type="ECO:0000256" key="2">
    <source>
        <dbReference type="ARBA" id="ARBA00007005"/>
    </source>
</evidence>
<dbReference type="Pfam" id="PF00378">
    <property type="entry name" value="ECH_1"/>
    <property type="match status" value="1"/>
</dbReference>
<dbReference type="NCBIfam" id="TIGR02437">
    <property type="entry name" value="FadB"/>
    <property type="match status" value="1"/>
</dbReference>
<comment type="catalytic activity">
    <reaction evidence="13">
        <text>a (3S)-3-hydroxyacyl-CoA + NAD(+) = a 3-oxoacyl-CoA + NADH + H(+)</text>
        <dbReference type="Rhea" id="RHEA:22432"/>
        <dbReference type="ChEBI" id="CHEBI:15378"/>
        <dbReference type="ChEBI" id="CHEBI:57318"/>
        <dbReference type="ChEBI" id="CHEBI:57540"/>
        <dbReference type="ChEBI" id="CHEBI:57945"/>
        <dbReference type="ChEBI" id="CHEBI:90726"/>
        <dbReference type="EC" id="1.1.1.35"/>
    </reaction>
</comment>
<dbReference type="PROSITE" id="PS00067">
    <property type="entry name" value="3HCDH"/>
    <property type="match status" value="1"/>
</dbReference>
<evidence type="ECO:0000256" key="10">
    <source>
        <dbReference type="ARBA" id="ARBA00023235"/>
    </source>
</evidence>
<dbReference type="EC" id="4.2.1.17" evidence="4"/>
<keyword evidence="18" id="KW-1185">Reference proteome</keyword>
<dbReference type="GO" id="GO:0070403">
    <property type="term" value="F:NAD+ binding"/>
    <property type="evidence" value="ECO:0007669"/>
    <property type="project" value="InterPro"/>
</dbReference>
<comment type="similarity">
    <text evidence="14">Belongs to the enoyl-CoA hydratase/isomerase family.</text>
</comment>
<dbReference type="InterPro" id="IPR001753">
    <property type="entry name" value="Enoyl-CoA_hydra/iso"/>
</dbReference>
<dbReference type="SUPFAM" id="SSF52096">
    <property type="entry name" value="ClpP/crotonase"/>
    <property type="match status" value="1"/>
</dbReference>
<dbReference type="GO" id="GO:0008692">
    <property type="term" value="F:3-hydroxybutyryl-CoA epimerase activity"/>
    <property type="evidence" value="ECO:0007669"/>
    <property type="project" value="InterPro"/>
</dbReference>
<evidence type="ECO:0000313" key="18">
    <source>
        <dbReference type="Proteomes" id="UP000315901"/>
    </source>
</evidence>
<dbReference type="InterPro" id="IPR006180">
    <property type="entry name" value="3-OHacyl-CoA_DH_CS"/>
</dbReference>
<dbReference type="Gene3D" id="3.40.50.720">
    <property type="entry name" value="NAD(P)-binding Rossmann-like Domain"/>
    <property type="match status" value="1"/>
</dbReference>
<evidence type="ECO:0000256" key="7">
    <source>
        <dbReference type="ARBA" id="ARBA00023002"/>
    </source>
</evidence>
<dbReference type="InterPro" id="IPR029045">
    <property type="entry name" value="ClpP/crotonase-like_dom_sf"/>
</dbReference>
<proteinExistence type="inferred from homology"/>
<reference evidence="17 18" key="1">
    <citation type="submission" date="2019-06" db="EMBL/GenBank/DDBJ databases">
        <title>A novel bacterium of genus Marinomonas, isolated from coastal sand.</title>
        <authorList>
            <person name="Huang H."/>
            <person name="Mo K."/>
            <person name="Hu Y."/>
        </authorList>
    </citation>
    <scope>NUCLEOTIDE SEQUENCE [LARGE SCALE GENOMIC DNA]</scope>
    <source>
        <strain evidence="17 18">HB171799</strain>
    </source>
</reference>
<dbReference type="InterPro" id="IPR006176">
    <property type="entry name" value="3-OHacyl-CoA_DH_NAD-bd"/>
</dbReference>
<dbReference type="InterPro" id="IPR018376">
    <property type="entry name" value="Enoyl-CoA_hyd/isom_CS"/>
</dbReference>
<evidence type="ECO:0000256" key="1">
    <source>
        <dbReference type="ARBA" id="ARBA00005005"/>
    </source>
</evidence>
<dbReference type="GO" id="GO:0004300">
    <property type="term" value="F:enoyl-CoA hydratase activity"/>
    <property type="evidence" value="ECO:0007669"/>
    <property type="project" value="UniProtKB-EC"/>
</dbReference>
<dbReference type="InterPro" id="IPR050136">
    <property type="entry name" value="FA_oxidation_alpha_subunit"/>
</dbReference>
<name>A0A501WX99_9GAMM</name>
<gene>
    <name evidence="17" type="primary">fadB</name>
    <name evidence="17" type="ORF">FJM67_09300</name>
</gene>
<feature type="domain" description="3-hydroxyacyl-CoA dehydrogenase NAD binding" evidence="16">
    <location>
        <begin position="317"/>
        <end position="496"/>
    </location>
</feature>
<dbReference type="InterPro" id="IPR012799">
    <property type="entry name" value="FadB"/>
</dbReference>
<dbReference type="PANTHER" id="PTHR43612">
    <property type="entry name" value="TRIFUNCTIONAL ENZYME SUBUNIT ALPHA"/>
    <property type="match status" value="1"/>
</dbReference>
<keyword evidence="9" id="KW-0443">Lipid metabolism</keyword>
<evidence type="ECO:0000256" key="5">
    <source>
        <dbReference type="ARBA" id="ARBA00022832"/>
    </source>
</evidence>
<organism evidence="17 18">
    <name type="scientific">Maribrevibacterium harenarium</name>
    <dbReference type="NCBI Taxonomy" id="2589817"/>
    <lineage>
        <taxon>Bacteria</taxon>
        <taxon>Pseudomonadati</taxon>
        <taxon>Pseudomonadota</taxon>
        <taxon>Gammaproteobacteria</taxon>
        <taxon>Oceanospirillales</taxon>
        <taxon>Oceanospirillaceae</taxon>
        <taxon>Maribrevibacterium</taxon>
    </lineage>
</organism>
<keyword evidence="11" id="KW-0456">Lyase</keyword>
<comment type="similarity">
    <text evidence="3">In the N-terminal section; belongs to the enoyl-CoA hydratase/isomerase family.</text>
</comment>
<evidence type="ECO:0000256" key="12">
    <source>
        <dbReference type="ARBA" id="ARBA00023268"/>
    </source>
</evidence>
<dbReference type="GO" id="GO:0016509">
    <property type="term" value="F:long-chain (3S)-3-hydroxyacyl-CoA dehydrogenase (NAD+) activity"/>
    <property type="evidence" value="ECO:0007669"/>
    <property type="project" value="TreeGrafter"/>
</dbReference>
<dbReference type="SUPFAM" id="SSF48179">
    <property type="entry name" value="6-phosphogluconate dehydrogenase C-terminal domain-like"/>
    <property type="match status" value="2"/>
</dbReference>
<protein>
    <recommendedName>
        <fullName evidence="4">enoyl-CoA hydratase</fullName>
        <ecNumber evidence="4">4.2.1.17</ecNumber>
    </recommendedName>
</protein>
<evidence type="ECO:0000313" key="17">
    <source>
        <dbReference type="EMBL" id="TPE51581.1"/>
    </source>
</evidence>
<sequence>MNYQGQKLSLTQTSGNVALLTFAAQDQAINKFDQATLQELAHALDLLEQQASALIGLVIQSDKQAFIVGADITEFLTWFGLPDEQLADKLRDTHNLFQRLSNLPLPTVAAINGLALGGGFELCLAADFRVATESAQVGLPEVKLGIYPGWGGTVRLPRLIGVDNACEWICGGAQKKALEALRFGAVDAVVADGMATDSALALIAQCHAGQIDYQSRRQQNAAPITFAPVEKLMVFESVKSVVAAQAGRHYPAPMAAVKSIERSISQSFDEAITTEIKGFITLAKTDVAQALVGIFLKDQQVKKVARQITKEVRAPNQIGVLGAGIMGGGIAYQGASKGVRVVMKDIRQDALDLGLSEAQKLLNQQIERGRLTAPEALATMTQIQPSLSYESLADTPLVIEAVVEKAEVKAAVLAELETIVSSESVIATNTSTIPIDQLAAALQHPERFCGMHFFNPVQRMPLVEVIRGTKTSAETIAKVVSLAQKLGKTPIVVNDCPGFFVNRVLFPYFQAFTQLVSDGADFRHIDKVMKGYGWPMGPAELLDTVGIDTAYHAAQTMAASFPDRMSHDKTNVLDQLFMAGLFGKKTGHGFYQYQADRKGKIQSNPDEGLALSWMQEKLALTDAQIIERMMIPLCLEAWRCLDEVVIASPTEGDMALVYGLGFPPFQGGVFHYLDSVGAKNFAELVSQYQDLGPLYQLTDGMRSRIDQGMTFYSPTALVAGGAA</sequence>
<dbReference type="Proteomes" id="UP000315901">
    <property type="component" value="Unassembled WGS sequence"/>
</dbReference>
<dbReference type="Pfam" id="PF00725">
    <property type="entry name" value="3HCDH"/>
    <property type="match status" value="1"/>
</dbReference>
<dbReference type="UniPathway" id="UPA00659"/>
<dbReference type="Gene3D" id="3.90.226.10">
    <property type="entry name" value="2-enoyl-CoA Hydratase, Chain A, domain 1"/>
    <property type="match status" value="1"/>
</dbReference>
<evidence type="ECO:0000256" key="3">
    <source>
        <dbReference type="ARBA" id="ARBA00008750"/>
    </source>
</evidence>
<dbReference type="InterPro" id="IPR008927">
    <property type="entry name" value="6-PGluconate_DH-like_C_sf"/>
</dbReference>
<dbReference type="PANTHER" id="PTHR43612:SF3">
    <property type="entry name" value="TRIFUNCTIONAL ENZYME SUBUNIT ALPHA, MITOCHONDRIAL"/>
    <property type="match status" value="1"/>
</dbReference>
<keyword evidence="12" id="KW-0511">Multifunctional enzyme</keyword>